<sequence length="287" mass="33306">MSRVLLLRCTLPKSIFEYERFSPRRGWTGRAWEQLSSLFPGMVATALLCALCVGVWWAVGGALGGSWGDDHYRRLWERAHPEDVKKPLSPIIEKIIPTENRYHDHNNLSTKNKINSTDVNRKKDYNKKSYTERPVEVLKEMCSNVSDNMRFDCHPQDDASEEECIKRGCCWKPTSIPRAPYCFYPPQYDTYHFTNSTENKHGITVYYGRGRDAMYPGQFATVKLEFNYISDDILQIKITDAENRRFEPAYPEIPRVAGRISRLKYRVELESSVVGFRVVRAKDNVTM</sequence>
<accession>A0AAU9TXA3</accession>
<dbReference type="PROSITE" id="PS51448">
    <property type="entry name" value="P_TREFOIL_2"/>
    <property type="match status" value="1"/>
</dbReference>
<dbReference type="Gene3D" id="2.60.40.1760">
    <property type="entry name" value="glycosyl hydrolase (family 31)"/>
    <property type="match status" value="1"/>
</dbReference>
<gene>
    <name evidence="7" type="ORF">EEDITHA_LOCUS7342</name>
</gene>
<dbReference type="InterPro" id="IPR017957">
    <property type="entry name" value="P_trefoil_CS"/>
</dbReference>
<dbReference type="Gene3D" id="4.10.110.10">
    <property type="entry name" value="Spasmolytic Protein, domain 1"/>
    <property type="match status" value="1"/>
</dbReference>
<reference evidence="7" key="1">
    <citation type="submission" date="2022-03" db="EMBL/GenBank/DDBJ databases">
        <authorList>
            <person name="Tunstrom K."/>
        </authorList>
    </citation>
    <scope>NUCLEOTIDE SEQUENCE</scope>
</reference>
<dbReference type="SMART" id="SM00018">
    <property type="entry name" value="PD"/>
    <property type="match status" value="1"/>
</dbReference>
<dbReference type="EMBL" id="CAKOGL010000010">
    <property type="protein sequence ID" value="CAH2091478.1"/>
    <property type="molecule type" value="Genomic_DNA"/>
</dbReference>
<comment type="subcellular location">
    <subcellularLocation>
        <location evidence="1">Secreted</location>
    </subcellularLocation>
</comment>
<name>A0AAU9TXA3_EUPED</name>
<evidence type="ECO:0000256" key="5">
    <source>
        <dbReference type="SAM" id="Phobius"/>
    </source>
</evidence>
<evidence type="ECO:0000313" key="7">
    <source>
        <dbReference type="EMBL" id="CAH2091478.1"/>
    </source>
</evidence>
<dbReference type="InterPro" id="IPR017994">
    <property type="entry name" value="P_trefoil_chordata"/>
</dbReference>
<keyword evidence="2" id="KW-0964">Secreted</keyword>
<keyword evidence="5" id="KW-0472">Membrane</keyword>
<dbReference type="SUPFAM" id="SSF57492">
    <property type="entry name" value="Trefoil"/>
    <property type="match status" value="1"/>
</dbReference>
<dbReference type="Pfam" id="PF00088">
    <property type="entry name" value="Trefoil"/>
    <property type="match status" value="1"/>
</dbReference>
<evidence type="ECO:0000259" key="6">
    <source>
        <dbReference type="PROSITE" id="PS51448"/>
    </source>
</evidence>
<dbReference type="InterPro" id="IPR044913">
    <property type="entry name" value="P_trefoil_dom_sf"/>
</dbReference>
<keyword evidence="5" id="KW-0812">Transmembrane</keyword>
<dbReference type="GO" id="GO:0005615">
    <property type="term" value="C:extracellular space"/>
    <property type="evidence" value="ECO:0007669"/>
    <property type="project" value="TreeGrafter"/>
</dbReference>
<organism evidence="7 8">
    <name type="scientific">Euphydryas editha</name>
    <name type="common">Edith's checkerspot</name>
    <dbReference type="NCBI Taxonomy" id="104508"/>
    <lineage>
        <taxon>Eukaryota</taxon>
        <taxon>Metazoa</taxon>
        <taxon>Ecdysozoa</taxon>
        <taxon>Arthropoda</taxon>
        <taxon>Hexapoda</taxon>
        <taxon>Insecta</taxon>
        <taxon>Pterygota</taxon>
        <taxon>Neoptera</taxon>
        <taxon>Endopterygota</taxon>
        <taxon>Lepidoptera</taxon>
        <taxon>Glossata</taxon>
        <taxon>Ditrysia</taxon>
        <taxon>Papilionoidea</taxon>
        <taxon>Nymphalidae</taxon>
        <taxon>Nymphalinae</taxon>
        <taxon>Euphydryas</taxon>
    </lineage>
</organism>
<dbReference type="PANTHER" id="PTHR13826">
    <property type="entry name" value="INTESTINAL TREFOIL FACTOR-RELATED"/>
    <property type="match status" value="1"/>
</dbReference>
<dbReference type="Proteomes" id="UP001153954">
    <property type="component" value="Unassembled WGS sequence"/>
</dbReference>
<evidence type="ECO:0000313" key="8">
    <source>
        <dbReference type="Proteomes" id="UP001153954"/>
    </source>
</evidence>
<evidence type="ECO:0000256" key="4">
    <source>
        <dbReference type="PROSITE-ProRule" id="PRU00779"/>
    </source>
</evidence>
<feature type="domain" description="P-type" evidence="6">
    <location>
        <begin position="140"/>
        <end position="186"/>
    </location>
</feature>
<keyword evidence="5" id="KW-1133">Transmembrane helix</keyword>
<proteinExistence type="predicted"/>
<dbReference type="PANTHER" id="PTHR13826:SF14">
    <property type="entry name" value="TREFOIL FACTOR 2"/>
    <property type="match status" value="1"/>
</dbReference>
<evidence type="ECO:0000256" key="3">
    <source>
        <dbReference type="ARBA" id="ARBA00023157"/>
    </source>
</evidence>
<keyword evidence="3" id="KW-1015">Disulfide bond</keyword>
<keyword evidence="8" id="KW-1185">Reference proteome</keyword>
<dbReference type="CDD" id="cd00111">
    <property type="entry name" value="Trefoil"/>
    <property type="match status" value="1"/>
</dbReference>
<protein>
    <recommendedName>
        <fullName evidence="6">P-type domain-containing protein</fullName>
    </recommendedName>
</protein>
<dbReference type="AlphaFoldDB" id="A0AAU9TXA3"/>
<dbReference type="PROSITE" id="PS00025">
    <property type="entry name" value="P_TREFOIL_1"/>
    <property type="match status" value="1"/>
</dbReference>
<dbReference type="InterPro" id="IPR000519">
    <property type="entry name" value="P_trefoil_dom"/>
</dbReference>
<evidence type="ECO:0000256" key="1">
    <source>
        <dbReference type="ARBA" id="ARBA00004613"/>
    </source>
</evidence>
<comment type="caution">
    <text evidence="7">The sequence shown here is derived from an EMBL/GenBank/DDBJ whole genome shotgun (WGS) entry which is preliminary data.</text>
</comment>
<comment type="caution">
    <text evidence="4">Lacks conserved residue(s) required for the propagation of feature annotation.</text>
</comment>
<evidence type="ECO:0000256" key="2">
    <source>
        <dbReference type="ARBA" id="ARBA00022525"/>
    </source>
</evidence>
<feature type="transmembrane region" description="Helical" evidence="5">
    <location>
        <begin position="42"/>
        <end position="64"/>
    </location>
</feature>